<dbReference type="Gene3D" id="3.90.79.10">
    <property type="entry name" value="Nucleoside Triphosphate Pyrophosphohydrolase"/>
    <property type="match status" value="1"/>
</dbReference>
<keyword evidence="3" id="KW-0479">Metal-binding</keyword>
<evidence type="ECO:0000259" key="7">
    <source>
        <dbReference type="PROSITE" id="PS51462"/>
    </source>
</evidence>
<comment type="caution">
    <text evidence="8">The sequence shown here is derived from an EMBL/GenBank/DDBJ whole genome shotgun (WGS) entry which is preliminary data.</text>
</comment>
<comment type="cofactor">
    <cofactor evidence="1">
        <name>Mg(2+)</name>
        <dbReference type="ChEBI" id="CHEBI:18420"/>
    </cofactor>
</comment>
<dbReference type="Pfam" id="PF00293">
    <property type="entry name" value="NUDIX"/>
    <property type="match status" value="1"/>
</dbReference>
<keyword evidence="6" id="KW-0520">NAD</keyword>
<dbReference type="InterPro" id="IPR000086">
    <property type="entry name" value="NUDIX_hydrolase_dom"/>
</dbReference>
<dbReference type="PANTHER" id="PTHR11383:SF3">
    <property type="entry name" value="NAD(P)H PYROPHOSPHATASE NUDT13, MITOCHONDRIAL"/>
    <property type="match status" value="1"/>
</dbReference>
<reference evidence="8 9" key="1">
    <citation type="submission" date="2018-03" db="EMBL/GenBank/DDBJ databases">
        <title>Genome sequence of Clostridium vincentii DSM 10228.</title>
        <authorList>
            <person name="Poehlein A."/>
            <person name="Daniel R."/>
        </authorList>
    </citation>
    <scope>NUCLEOTIDE SEQUENCE [LARGE SCALE GENOMIC DNA]</scope>
    <source>
        <strain evidence="8 9">DSM 10228</strain>
    </source>
</reference>
<dbReference type="GO" id="GO:0016787">
    <property type="term" value="F:hydrolase activity"/>
    <property type="evidence" value="ECO:0007669"/>
    <property type="project" value="UniProtKB-KW"/>
</dbReference>
<evidence type="ECO:0000256" key="1">
    <source>
        <dbReference type="ARBA" id="ARBA00001946"/>
    </source>
</evidence>
<evidence type="ECO:0000256" key="4">
    <source>
        <dbReference type="ARBA" id="ARBA00022801"/>
    </source>
</evidence>
<keyword evidence="5" id="KW-0460">Magnesium</keyword>
<protein>
    <recommendedName>
        <fullName evidence="2">NAD(+) diphosphatase</fullName>
        <ecNumber evidence="2">3.6.1.22</ecNumber>
    </recommendedName>
</protein>
<keyword evidence="9" id="KW-1185">Reference proteome</keyword>
<dbReference type="PANTHER" id="PTHR11383">
    <property type="entry name" value="NUCLEOSIDE DIPHOSPHATE-LINKED MOIETY X MOTIF 13"/>
    <property type="match status" value="1"/>
</dbReference>
<dbReference type="InterPro" id="IPR015797">
    <property type="entry name" value="NUDIX_hydrolase-like_dom_sf"/>
</dbReference>
<dbReference type="EC" id="3.6.1.22" evidence="2"/>
<evidence type="ECO:0000256" key="5">
    <source>
        <dbReference type="ARBA" id="ARBA00022842"/>
    </source>
</evidence>
<feature type="domain" description="Nudix hydrolase" evidence="7">
    <location>
        <begin position="37"/>
        <end position="158"/>
    </location>
</feature>
<dbReference type="RefSeq" id="WP_106058357.1">
    <property type="nucleotide sequence ID" value="NZ_PVXQ01000002.1"/>
</dbReference>
<dbReference type="Proteomes" id="UP000239471">
    <property type="component" value="Unassembled WGS sequence"/>
</dbReference>
<keyword evidence="4 8" id="KW-0378">Hydrolase</keyword>
<dbReference type="GO" id="GO:0046872">
    <property type="term" value="F:metal ion binding"/>
    <property type="evidence" value="ECO:0007669"/>
    <property type="project" value="UniProtKB-KW"/>
</dbReference>
<evidence type="ECO:0000256" key="3">
    <source>
        <dbReference type="ARBA" id="ARBA00022723"/>
    </source>
</evidence>
<sequence length="165" mass="19058">MKYEFCPICGRKLKKVICGDEGVVPFCSHDTCYYFNTPYPCIMVAVIKDDEVLLLKQSYIYKNSKLLISGYIGIDEKAEDTVYREVLEETSIEIEDINFLGTDFIEGREILMLTYSAKYKTGKIKISKEVEEARWFKIPEALEELGENEIGKRVLEKAIEKELTL</sequence>
<dbReference type="SUPFAM" id="SSF55811">
    <property type="entry name" value="Nudix"/>
    <property type="match status" value="1"/>
</dbReference>
<evidence type="ECO:0000313" key="9">
    <source>
        <dbReference type="Proteomes" id="UP000239471"/>
    </source>
</evidence>
<evidence type="ECO:0000256" key="6">
    <source>
        <dbReference type="ARBA" id="ARBA00023027"/>
    </source>
</evidence>
<proteinExistence type="predicted"/>
<evidence type="ECO:0000313" key="8">
    <source>
        <dbReference type="EMBL" id="PRR84397.1"/>
    </source>
</evidence>
<evidence type="ECO:0000256" key="2">
    <source>
        <dbReference type="ARBA" id="ARBA00012381"/>
    </source>
</evidence>
<dbReference type="PROSITE" id="PS51462">
    <property type="entry name" value="NUDIX"/>
    <property type="match status" value="1"/>
</dbReference>
<name>A0A2T0BKL0_9CLOT</name>
<dbReference type="AlphaFoldDB" id="A0A2T0BKL0"/>
<dbReference type="CDD" id="cd03429">
    <property type="entry name" value="NUDIX_NADH_pyrophosphatase_Nudt13"/>
    <property type="match status" value="1"/>
</dbReference>
<dbReference type="EMBL" id="PVXQ01000002">
    <property type="protein sequence ID" value="PRR84397.1"/>
    <property type="molecule type" value="Genomic_DNA"/>
</dbReference>
<dbReference type="OrthoDB" id="9800077at2"/>
<gene>
    <name evidence="8" type="primary">nudC</name>
    <name evidence="8" type="ORF">CLVI_03230</name>
</gene>
<organism evidence="8 9">
    <name type="scientific">Clostridium vincentii</name>
    <dbReference type="NCBI Taxonomy" id="52704"/>
    <lineage>
        <taxon>Bacteria</taxon>
        <taxon>Bacillati</taxon>
        <taxon>Bacillota</taxon>
        <taxon>Clostridia</taxon>
        <taxon>Eubacteriales</taxon>
        <taxon>Clostridiaceae</taxon>
        <taxon>Clostridium</taxon>
    </lineage>
</organism>
<dbReference type="InterPro" id="IPR049734">
    <property type="entry name" value="NudC-like_C"/>
</dbReference>
<accession>A0A2T0BKL0</accession>